<evidence type="ECO:0000313" key="11">
    <source>
        <dbReference type="EMBL" id="RGC51143.1"/>
    </source>
</evidence>
<dbReference type="InterPro" id="IPR018461">
    <property type="entry name" value="Na/H_Antiport_NhaC-like_C"/>
</dbReference>
<comment type="caution">
    <text evidence="11">The sequence shown here is derived from an EMBL/GenBank/DDBJ whole genome shotgun (WGS) entry which is preliminary data.</text>
</comment>
<comment type="subcellular location">
    <subcellularLocation>
        <location evidence="1">Cell membrane</location>
        <topology evidence="1">Multi-pass membrane protein</topology>
    </subcellularLocation>
</comment>
<dbReference type="GO" id="GO:0015297">
    <property type="term" value="F:antiporter activity"/>
    <property type="evidence" value="ECO:0007669"/>
    <property type="project" value="UniProtKB-KW"/>
</dbReference>
<evidence type="ECO:0000256" key="8">
    <source>
        <dbReference type="ARBA" id="ARBA00038435"/>
    </source>
</evidence>
<evidence type="ECO:0000313" key="12">
    <source>
        <dbReference type="Proteomes" id="UP000261231"/>
    </source>
</evidence>
<evidence type="ECO:0000256" key="2">
    <source>
        <dbReference type="ARBA" id="ARBA00022448"/>
    </source>
</evidence>
<keyword evidence="3" id="KW-0050">Antiport</keyword>
<evidence type="ECO:0000256" key="9">
    <source>
        <dbReference type="SAM" id="Phobius"/>
    </source>
</evidence>
<reference evidence="11 12" key="1">
    <citation type="submission" date="2018-08" db="EMBL/GenBank/DDBJ databases">
        <title>A genome reference for cultivated species of the human gut microbiota.</title>
        <authorList>
            <person name="Zou Y."/>
            <person name="Xue W."/>
            <person name="Luo G."/>
        </authorList>
    </citation>
    <scope>NUCLEOTIDE SEQUENCE [LARGE SCALE GENOMIC DNA]</scope>
    <source>
        <strain evidence="11 12">AM28-39</strain>
    </source>
</reference>
<proteinExistence type="inferred from homology"/>
<feature type="transmembrane region" description="Helical" evidence="9">
    <location>
        <begin position="178"/>
        <end position="198"/>
    </location>
</feature>
<feature type="domain" description="Na+/H+ antiporter NhaC-like C-terminal" evidence="10">
    <location>
        <begin position="145"/>
        <end position="402"/>
    </location>
</feature>
<feature type="transmembrane region" description="Helical" evidence="9">
    <location>
        <begin position="52"/>
        <end position="73"/>
    </location>
</feature>
<dbReference type="OrthoDB" id="9790605at2"/>
<dbReference type="GO" id="GO:0005886">
    <property type="term" value="C:plasma membrane"/>
    <property type="evidence" value="ECO:0007669"/>
    <property type="project" value="UniProtKB-SubCell"/>
</dbReference>
<accession>A0A3E2XQL5</accession>
<organism evidence="11 12">
    <name type="scientific">Coprococcus catus</name>
    <dbReference type="NCBI Taxonomy" id="116085"/>
    <lineage>
        <taxon>Bacteria</taxon>
        <taxon>Bacillati</taxon>
        <taxon>Bacillota</taxon>
        <taxon>Clostridia</taxon>
        <taxon>Lachnospirales</taxon>
        <taxon>Lachnospiraceae</taxon>
        <taxon>Coprococcus</taxon>
    </lineage>
</organism>
<feature type="transmembrane region" description="Helical" evidence="9">
    <location>
        <begin position="330"/>
        <end position="355"/>
    </location>
</feature>
<evidence type="ECO:0000256" key="6">
    <source>
        <dbReference type="ARBA" id="ARBA00022989"/>
    </source>
</evidence>
<dbReference type="AlphaFoldDB" id="A0A3E2XQL5"/>
<protein>
    <submittedName>
        <fullName evidence="11">Sodium:proton antiporter</fullName>
    </submittedName>
</protein>
<evidence type="ECO:0000256" key="3">
    <source>
        <dbReference type="ARBA" id="ARBA00022449"/>
    </source>
</evidence>
<evidence type="ECO:0000256" key="1">
    <source>
        <dbReference type="ARBA" id="ARBA00004651"/>
    </source>
</evidence>
<keyword evidence="4" id="KW-1003">Cell membrane</keyword>
<dbReference type="Proteomes" id="UP000261231">
    <property type="component" value="Unassembled WGS sequence"/>
</dbReference>
<comment type="similarity">
    <text evidence="8">Belongs to the NhaC Na(+)/H(+) (TC 2.A.35) antiporter family.</text>
</comment>
<keyword evidence="7 9" id="KW-0472">Membrane</keyword>
<dbReference type="PANTHER" id="PTHR33451:SF3">
    <property type="entry name" value="MALATE-2H(+)_NA(+)-LACTATE ANTIPORTER"/>
    <property type="match status" value="1"/>
</dbReference>
<name>A0A3E2XQL5_9FIRM</name>
<dbReference type="EMBL" id="QVFD01000001">
    <property type="protein sequence ID" value="RGC51143.1"/>
    <property type="molecule type" value="Genomic_DNA"/>
</dbReference>
<sequence length="433" mass="46228">MKEINGRFTVRPCQRSRSMIITILLAGLLLILAAGIRCGFALDDLIRMAVNGIKKAVNVLIVLAIVGILTAMWRADGTIAYIVSSAVGLFKPSILIVTIFLMNCLVSFMTGTSFGTAATMGVISMTIAGTAGVNPMVSGGAVISGCFFGDRSSPLSSSAILVASITETNLFDNIRNMLRTAAVPFVLTCIIYGVIGLGGVNQVDAVFVSDVFAKEFQLNRWMILPAVIVLGLSMLRVDVKKSMTLSIVCAVILCIVFQHRSAPEIIRIMLTGYRATDSAAAQMIDGGGLLSMKKVLMIVCITSTYSGIFSGTGMLDGITEYVKKFSKKTGRFLCIVLLSVITSMVGCNQTIAIMMTEQLGCVLYKAQENSQRAVDLEDSAVLISALIPWSIAGAVPTATIGAPVYCLAAACYLYLIPICRLVRKKNIFPGFNN</sequence>
<dbReference type="Pfam" id="PF03553">
    <property type="entry name" value="Na_H_antiporter"/>
    <property type="match status" value="1"/>
</dbReference>
<feature type="transmembrane region" description="Helical" evidence="9">
    <location>
        <begin position="295"/>
        <end position="318"/>
    </location>
</feature>
<gene>
    <name evidence="11" type="ORF">DW747_01170</name>
</gene>
<keyword evidence="6 9" id="KW-1133">Transmembrane helix</keyword>
<keyword evidence="2" id="KW-0813">Transport</keyword>
<keyword evidence="12" id="KW-1185">Reference proteome</keyword>
<evidence type="ECO:0000256" key="5">
    <source>
        <dbReference type="ARBA" id="ARBA00022692"/>
    </source>
</evidence>
<feature type="transmembrane region" description="Helical" evidence="9">
    <location>
        <begin position="20"/>
        <end position="40"/>
    </location>
</feature>
<dbReference type="InterPro" id="IPR052180">
    <property type="entry name" value="NhaC_Na-H+_Antiporter"/>
</dbReference>
<feature type="transmembrane region" description="Helical" evidence="9">
    <location>
        <begin position="242"/>
        <end position="259"/>
    </location>
</feature>
<evidence type="ECO:0000256" key="7">
    <source>
        <dbReference type="ARBA" id="ARBA00023136"/>
    </source>
</evidence>
<keyword evidence="5 9" id="KW-0812">Transmembrane</keyword>
<dbReference type="PANTHER" id="PTHR33451">
    <property type="entry name" value="MALATE-2H(+)/NA(+)-LACTATE ANTIPORTER"/>
    <property type="match status" value="1"/>
</dbReference>
<evidence type="ECO:0000259" key="10">
    <source>
        <dbReference type="Pfam" id="PF03553"/>
    </source>
</evidence>
<feature type="transmembrane region" description="Helical" evidence="9">
    <location>
        <begin position="114"/>
        <end position="133"/>
    </location>
</feature>
<feature type="transmembrane region" description="Helical" evidence="9">
    <location>
        <begin position="79"/>
        <end position="102"/>
    </location>
</feature>
<evidence type="ECO:0000256" key="4">
    <source>
        <dbReference type="ARBA" id="ARBA00022475"/>
    </source>
</evidence>
<feature type="transmembrane region" description="Helical" evidence="9">
    <location>
        <begin position="386"/>
        <end position="415"/>
    </location>
</feature>
<feature type="transmembrane region" description="Helical" evidence="9">
    <location>
        <begin position="218"/>
        <end position="235"/>
    </location>
</feature>